<dbReference type="RefSeq" id="XP_018003751.1">
    <property type="nucleotide sequence ID" value="XM_018146860.1"/>
</dbReference>
<evidence type="ECO:0000313" key="8">
    <source>
        <dbReference type="EMBL" id="KPI43788.1"/>
    </source>
</evidence>
<dbReference type="Pfam" id="PF11951">
    <property type="entry name" value="Fungal_trans_2"/>
    <property type="match status" value="1"/>
</dbReference>
<feature type="compositionally biased region" description="Basic and acidic residues" evidence="6">
    <location>
        <begin position="12"/>
        <end position="26"/>
    </location>
</feature>
<feature type="compositionally biased region" description="Polar residues" evidence="6">
    <location>
        <begin position="659"/>
        <end position="689"/>
    </location>
</feature>
<dbReference type="STRING" id="1664694.A0A0N0NQD7"/>
<dbReference type="SMART" id="SM00066">
    <property type="entry name" value="GAL4"/>
    <property type="match status" value="1"/>
</dbReference>
<dbReference type="SUPFAM" id="SSF57701">
    <property type="entry name" value="Zn2/Cys6 DNA-binding domain"/>
    <property type="match status" value="1"/>
</dbReference>
<dbReference type="Pfam" id="PF00172">
    <property type="entry name" value="Zn_clus"/>
    <property type="match status" value="1"/>
</dbReference>
<proteinExistence type="predicted"/>
<dbReference type="EMBL" id="LFJN01000004">
    <property type="protein sequence ID" value="KPI43788.1"/>
    <property type="molecule type" value="Genomic_DNA"/>
</dbReference>
<dbReference type="VEuPathDB" id="FungiDB:AB675_6560"/>
<evidence type="ECO:0000256" key="2">
    <source>
        <dbReference type="ARBA" id="ARBA00023015"/>
    </source>
</evidence>
<dbReference type="OrthoDB" id="5391043at2759"/>
<keyword evidence="5" id="KW-0539">Nucleus</keyword>
<evidence type="ECO:0000313" key="9">
    <source>
        <dbReference type="Proteomes" id="UP000038010"/>
    </source>
</evidence>
<protein>
    <recommendedName>
        <fullName evidence="7">Zn(2)-C6 fungal-type domain-containing protein</fullName>
    </recommendedName>
</protein>
<evidence type="ECO:0000259" key="7">
    <source>
        <dbReference type="SMART" id="SM00066"/>
    </source>
</evidence>
<accession>A0A0N0NQD7</accession>
<keyword evidence="9" id="KW-1185">Reference proteome</keyword>
<feature type="region of interest" description="Disordered" evidence="6">
    <location>
        <begin position="628"/>
        <end position="716"/>
    </location>
</feature>
<dbReference type="Proteomes" id="UP000038010">
    <property type="component" value="Unassembled WGS sequence"/>
</dbReference>
<feature type="region of interest" description="Disordered" evidence="6">
    <location>
        <begin position="1"/>
        <end position="42"/>
    </location>
</feature>
<dbReference type="GO" id="GO:0000981">
    <property type="term" value="F:DNA-binding transcription factor activity, RNA polymerase II-specific"/>
    <property type="evidence" value="ECO:0007669"/>
    <property type="project" value="InterPro"/>
</dbReference>
<evidence type="ECO:0000256" key="3">
    <source>
        <dbReference type="ARBA" id="ARBA00023125"/>
    </source>
</evidence>
<dbReference type="InterPro" id="IPR021858">
    <property type="entry name" value="Fun_TF"/>
</dbReference>
<feature type="domain" description="Zn(2)-C6 fungal-type" evidence="7">
    <location>
        <begin position="38"/>
        <end position="75"/>
    </location>
</feature>
<keyword evidence="3" id="KW-0238">DNA-binding</keyword>
<comment type="subcellular location">
    <subcellularLocation>
        <location evidence="1">Nucleus</location>
    </subcellularLocation>
</comment>
<gene>
    <name evidence="8" type="ORF">AB675_6560</name>
</gene>
<dbReference type="Gene3D" id="4.10.240.10">
    <property type="entry name" value="Zn(2)-C6 fungal-type DNA-binding domain"/>
    <property type="match status" value="1"/>
</dbReference>
<name>A0A0N0NQD7_9EURO</name>
<dbReference type="GeneID" id="28738740"/>
<evidence type="ECO:0000256" key="5">
    <source>
        <dbReference type="ARBA" id="ARBA00023242"/>
    </source>
</evidence>
<keyword evidence="4" id="KW-0804">Transcription</keyword>
<dbReference type="AlphaFoldDB" id="A0A0N0NQD7"/>
<reference evidence="8 9" key="1">
    <citation type="submission" date="2015-06" db="EMBL/GenBank/DDBJ databases">
        <title>Draft genome of the ant-associated black yeast Phialophora attae CBS 131958.</title>
        <authorList>
            <person name="Moreno L.F."/>
            <person name="Stielow B.J."/>
            <person name="de Hoog S."/>
            <person name="Vicente V.A."/>
            <person name="Weiss V.A."/>
            <person name="de Vries M."/>
            <person name="Cruz L.M."/>
            <person name="Souza E.M."/>
        </authorList>
    </citation>
    <scope>NUCLEOTIDE SEQUENCE [LARGE SCALE GENOMIC DNA]</scope>
    <source>
        <strain evidence="8 9">CBS 131958</strain>
    </source>
</reference>
<dbReference type="GO" id="GO:0008270">
    <property type="term" value="F:zinc ion binding"/>
    <property type="evidence" value="ECO:0007669"/>
    <property type="project" value="InterPro"/>
</dbReference>
<organism evidence="8 9">
    <name type="scientific">Cyphellophora attinorum</name>
    <dbReference type="NCBI Taxonomy" id="1664694"/>
    <lineage>
        <taxon>Eukaryota</taxon>
        <taxon>Fungi</taxon>
        <taxon>Dikarya</taxon>
        <taxon>Ascomycota</taxon>
        <taxon>Pezizomycotina</taxon>
        <taxon>Eurotiomycetes</taxon>
        <taxon>Chaetothyriomycetidae</taxon>
        <taxon>Chaetothyriales</taxon>
        <taxon>Cyphellophoraceae</taxon>
        <taxon>Cyphellophora</taxon>
    </lineage>
</organism>
<sequence>MSSKSGSDDGEQESRSEADSPVKAEDNVAQSTKPAAKRRTKTGCLTCRKRRIKCDEEKPSKRECAGYVQPLVYKQQQGYTGMGPGIREPHVHDFGYPPRDSAIPYFHPQPETGPYMPYTGHDQNAYVNEATYRTPLSAVPSYHYPDPSNFTIHSAPQSGLDDAESGGFNGHHMQHFENALHRTPSFAAGQGNVWPARGGWTPDVQHIYEPHPVSYRATAVPSGMADVPASGYLPHTYEQLPRHHLSQDAHQSKFPRSRDSRLVTPTEELDGCGNGHPGNLFSANGEYKAYPDDREVGWHHGQTGGLASDRIQAQPNRSQRPGMLRSIRPTQPLSPVFDERNEKVFRHFVDVLGICMSTFERHPTNPLAPPQQHLWSYTMASAAFANPALAHAILAVSSLHISKIQHTSDSIALKHFTYAARRVGKLLSVAGKRHEATTLATVLLLGYYEILNADHSRWNLHLAGATKLLSEQDITRMSRRVRAARKRALQISTNGIASSSLPTDDAFSAGIAPSLFDEIEWDVDVSLIQELTGEAIQYDEVEPGILATPDYRAVSEAEIGTHRTKMDLWWWFCKQDLFQSMVSGDRLLMPYGHNISCPPRGKINVPDRPYGTFDHLVLIMSRLSDFGGRDRHRKQRSVTAQGGQWMPPAWLSVTPEGPPQSSRNTPFSPNATHPSHPTKLTSAGSSTQGLKPAVRDRNPSANEGRAIQRGHPEGVQSAGEGAGFGMMPQASGSPKMHSAFRSLEKSINNGASYQAEPRLTEAARELSLEEETKLAYAEHKQIVKVFAVFRRSLGPGFQALPDDGTDFSSPFGRALRFAGPEIACVWAHYYVGLTLIQRLHPDMPPAAMIAAGITAGLTKGYAQAVGQICAGLFASLPAAAPGQPLSPRFAAAFMEISFALLFCGVQYIDALQRGWIVAKLHNIAQMTGWQTSAAVAAACEIAWERMAQAGRGPPYTRTTYDPSLQSDIRIAPLVAQHVAAVSEVEGEHDSQILNHDRSLISKHGSSRVHWAMGIMSVEEDMRQMNIGAG</sequence>
<evidence type="ECO:0000256" key="4">
    <source>
        <dbReference type="ARBA" id="ARBA00023163"/>
    </source>
</evidence>
<evidence type="ECO:0000256" key="1">
    <source>
        <dbReference type="ARBA" id="ARBA00004123"/>
    </source>
</evidence>
<dbReference type="CDD" id="cd00067">
    <property type="entry name" value="GAL4"/>
    <property type="match status" value="1"/>
</dbReference>
<dbReference type="GO" id="GO:0000976">
    <property type="term" value="F:transcription cis-regulatory region binding"/>
    <property type="evidence" value="ECO:0007669"/>
    <property type="project" value="TreeGrafter"/>
</dbReference>
<keyword evidence="2" id="KW-0805">Transcription regulation</keyword>
<dbReference type="InterPro" id="IPR001138">
    <property type="entry name" value="Zn2Cys6_DnaBD"/>
</dbReference>
<dbReference type="GO" id="GO:0005634">
    <property type="term" value="C:nucleus"/>
    <property type="evidence" value="ECO:0007669"/>
    <property type="project" value="UniProtKB-SubCell"/>
</dbReference>
<dbReference type="PANTHER" id="PTHR37534:SF23">
    <property type="entry name" value="ZN(II)2CYS6 TRANSCRIPTION FACTOR (EUROFUNG)"/>
    <property type="match status" value="1"/>
</dbReference>
<dbReference type="PANTHER" id="PTHR37534">
    <property type="entry name" value="TRANSCRIPTIONAL ACTIVATOR PROTEIN UGA3"/>
    <property type="match status" value="1"/>
</dbReference>
<dbReference type="GO" id="GO:0045944">
    <property type="term" value="P:positive regulation of transcription by RNA polymerase II"/>
    <property type="evidence" value="ECO:0007669"/>
    <property type="project" value="TreeGrafter"/>
</dbReference>
<dbReference type="InterPro" id="IPR036864">
    <property type="entry name" value="Zn2-C6_fun-type_DNA-bd_sf"/>
</dbReference>
<evidence type="ECO:0000256" key="6">
    <source>
        <dbReference type="SAM" id="MobiDB-lite"/>
    </source>
</evidence>
<comment type="caution">
    <text evidence="8">The sequence shown here is derived from an EMBL/GenBank/DDBJ whole genome shotgun (WGS) entry which is preliminary data.</text>
</comment>